<dbReference type="EC" id="2.1.1.-" evidence="2"/>
<keyword evidence="2" id="KW-0614">Plasmid</keyword>
<dbReference type="CDD" id="cd02440">
    <property type="entry name" value="AdoMet_MTases"/>
    <property type="match status" value="1"/>
</dbReference>
<dbReference type="Proteomes" id="UP001470809">
    <property type="component" value="Plasmid pSS1-5"/>
</dbReference>
<keyword evidence="3" id="KW-1185">Reference proteome</keyword>
<gene>
    <name evidence="2" type="ORF">AABB31_00100</name>
</gene>
<geneLocation type="plasmid" evidence="2 3">
    <name>pSS1-5</name>
</geneLocation>
<organism evidence="2 3">
    <name type="scientific">Yoonia rhodophyticola</name>
    <dbReference type="NCBI Taxonomy" id="3137370"/>
    <lineage>
        <taxon>Bacteria</taxon>
        <taxon>Pseudomonadati</taxon>
        <taxon>Pseudomonadota</taxon>
        <taxon>Alphaproteobacteria</taxon>
        <taxon>Rhodobacterales</taxon>
        <taxon>Paracoccaceae</taxon>
        <taxon>Yoonia</taxon>
    </lineage>
</organism>
<dbReference type="GO" id="GO:0008757">
    <property type="term" value="F:S-adenosylmethionine-dependent methyltransferase activity"/>
    <property type="evidence" value="ECO:0007669"/>
    <property type="project" value="InterPro"/>
</dbReference>
<dbReference type="Pfam" id="PF08241">
    <property type="entry name" value="Methyltransf_11"/>
    <property type="match status" value="1"/>
</dbReference>
<reference evidence="2" key="1">
    <citation type="submission" date="2024-08" db="EMBL/GenBank/DDBJ databases">
        <title>Phylogenomic analyses of a clade within the roseobacter group suggest taxonomic reassignments of species of the genera Aestuariivita, Citreicella, Loktanella, Nautella, Pelagibaca, Ruegeria, Thalassobius, Thiobacimonas and Tropicibacter, and the proposal o.</title>
        <authorList>
            <person name="Jeon C.O."/>
        </authorList>
    </citation>
    <scope>NUCLEOTIDE SEQUENCE</scope>
    <source>
        <strain evidence="2">SS1-5</strain>
        <plasmid evidence="2">pSS1-5</plasmid>
    </source>
</reference>
<accession>A0AAN0MIB9</accession>
<dbReference type="InterPro" id="IPR013216">
    <property type="entry name" value="Methyltransf_11"/>
</dbReference>
<protein>
    <submittedName>
        <fullName evidence="2">Class I SAM-dependent methyltransferase</fullName>
        <ecNumber evidence="2">2.1.1.-</ecNumber>
    </submittedName>
</protein>
<dbReference type="PANTHER" id="PTHR43591:SF110">
    <property type="entry name" value="RHODANESE DOMAIN-CONTAINING PROTEIN"/>
    <property type="match status" value="1"/>
</dbReference>
<dbReference type="KEGG" id="yrh:AABB31_00100"/>
<keyword evidence="2" id="KW-0808">Transferase</keyword>
<dbReference type="GO" id="GO:0032259">
    <property type="term" value="P:methylation"/>
    <property type="evidence" value="ECO:0007669"/>
    <property type="project" value="UniProtKB-KW"/>
</dbReference>
<dbReference type="PANTHER" id="PTHR43591">
    <property type="entry name" value="METHYLTRANSFERASE"/>
    <property type="match status" value="1"/>
</dbReference>
<evidence type="ECO:0000313" key="2">
    <source>
        <dbReference type="EMBL" id="WZU65568.1"/>
    </source>
</evidence>
<evidence type="ECO:0000259" key="1">
    <source>
        <dbReference type="Pfam" id="PF08241"/>
    </source>
</evidence>
<proteinExistence type="predicted"/>
<keyword evidence="2" id="KW-0489">Methyltransferase</keyword>
<sequence length="257" mass="28477">MRYDARIEIANDIATRVIPVWSRSLGSWTFSLGRKPFESHELEGHYDKEADTWHATISKLGFEDAYADLIGQALSSTPVQPANEALRVLDAGIGTGAMSAALADNYSGDMALTGVDVSMDMLKRAEQHLNHSHLSARFLQADVNSLPFEDNSFDVVLVAHVLEHMADPKRALAELHRVLKPGGILVACVTQRSSAGVYIQLKWRTHRVDRSTACEWLWDCGFVHARAVDLQEGTKAQRFSCGYIGQKAHYLNQSPSE</sequence>
<name>A0AAN0MIB9_9RHOB</name>
<dbReference type="InterPro" id="IPR029063">
    <property type="entry name" value="SAM-dependent_MTases_sf"/>
</dbReference>
<dbReference type="Gene3D" id="3.40.50.150">
    <property type="entry name" value="Vaccinia Virus protein VP39"/>
    <property type="match status" value="1"/>
</dbReference>
<evidence type="ECO:0000313" key="3">
    <source>
        <dbReference type="Proteomes" id="UP001470809"/>
    </source>
</evidence>
<feature type="domain" description="Methyltransferase type 11" evidence="1">
    <location>
        <begin position="89"/>
        <end position="186"/>
    </location>
</feature>
<dbReference type="SUPFAM" id="SSF53335">
    <property type="entry name" value="S-adenosyl-L-methionine-dependent methyltransferases"/>
    <property type="match status" value="1"/>
</dbReference>
<dbReference type="AlphaFoldDB" id="A0AAN0MIB9"/>
<dbReference type="EMBL" id="CP151764">
    <property type="protein sequence ID" value="WZU65568.1"/>
    <property type="molecule type" value="Genomic_DNA"/>
</dbReference>
<dbReference type="RefSeq" id="WP_342074913.1">
    <property type="nucleotide sequence ID" value="NZ_CP151764.2"/>
</dbReference>